<dbReference type="AlphaFoldDB" id="A0A6H5I9G6"/>
<dbReference type="OrthoDB" id="194358at2759"/>
<dbReference type="SUPFAM" id="SSF48403">
    <property type="entry name" value="Ankyrin repeat"/>
    <property type="match status" value="1"/>
</dbReference>
<evidence type="ECO:0000256" key="1">
    <source>
        <dbReference type="PROSITE-ProRule" id="PRU00023"/>
    </source>
</evidence>
<dbReference type="Gene3D" id="1.25.40.20">
    <property type="entry name" value="Ankyrin repeat-containing domain"/>
    <property type="match status" value="3"/>
</dbReference>
<dbReference type="EMBL" id="CADCXV010000698">
    <property type="protein sequence ID" value="CAB0033084.1"/>
    <property type="molecule type" value="Genomic_DNA"/>
</dbReference>
<dbReference type="PANTHER" id="PTHR24118:SF99">
    <property type="entry name" value="POTE ANKYRIN DOMAIN FAMILY MEMBER 3C-RELATED"/>
    <property type="match status" value="1"/>
</dbReference>
<feature type="repeat" description="ANK" evidence="1">
    <location>
        <begin position="433"/>
        <end position="465"/>
    </location>
</feature>
<feature type="repeat" description="ANK" evidence="1">
    <location>
        <begin position="278"/>
        <end position="310"/>
    </location>
</feature>
<proteinExistence type="predicted"/>
<keyword evidence="3" id="KW-1185">Reference proteome</keyword>
<protein>
    <submittedName>
        <fullName evidence="2">Uncharacterized protein</fullName>
    </submittedName>
</protein>
<feature type="repeat" description="ANK" evidence="1">
    <location>
        <begin position="203"/>
        <end position="236"/>
    </location>
</feature>
<dbReference type="PROSITE" id="PS50088">
    <property type="entry name" value="ANK_REPEAT"/>
    <property type="match status" value="5"/>
</dbReference>
<reference evidence="2 3" key="1">
    <citation type="submission" date="2020-02" db="EMBL/GenBank/DDBJ databases">
        <authorList>
            <person name="Ferguson B K."/>
        </authorList>
    </citation>
    <scope>NUCLEOTIDE SEQUENCE [LARGE SCALE GENOMIC DNA]</scope>
</reference>
<dbReference type="Pfam" id="PF00023">
    <property type="entry name" value="Ank"/>
    <property type="match status" value="1"/>
</dbReference>
<dbReference type="InterPro" id="IPR036770">
    <property type="entry name" value="Ankyrin_rpt-contain_sf"/>
</dbReference>
<dbReference type="PANTHER" id="PTHR24118">
    <property type="entry name" value="POTE ANKYRIN DOMAIN"/>
    <property type="match status" value="1"/>
</dbReference>
<dbReference type="InterPro" id="IPR002110">
    <property type="entry name" value="Ankyrin_rpt"/>
</dbReference>
<evidence type="ECO:0000313" key="2">
    <source>
        <dbReference type="EMBL" id="CAB0033084.1"/>
    </source>
</evidence>
<dbReference type="PRINTS" id="PR01415">
    <property type="entry name" value="ANKYRIN"/>
</dbReference>
<dbReference type="PROSITE" id="PS50297">
    <property type="entry name" value="ANK_REP_REGION"/>
    <property type="match status" value="4"/>
</dbReference>
<gene>
    <name evidence="2" type="ORF">TBRA_LOCUS5004</name>
</gene>
<accession>A0A6H5I9G6</accession>
<dbReference type="Pfam" id="PF12796">
    <property type="entry name" value="Ank_2"/>
    <property type="match status" value="2"/>
</dbReference>
<sequence>MSTFRRLRTRLHQDRISVLMKSSRTQATKLIVSCVWVVKTMDWYIVQTLLRLRENVNWEIEEERINLLRKLDEYIIEWKYSLPDVGYIFRLEELELLLSDSSCRRDGVNFIEFVARSGYTDRPKLDEDGKPLLRRTTPLHRMPTCDREKKVRQLFKIYNKFDFNYADDHGLTHFHIACILRFEDIVTEFLEAGQDPNCIYQETGDSPLHLILKKDCSDDVVELLLRKGANPNLANADGLTPLHIICKNYSEKIDLVDMLFELSNEKYHPLQVDALDKLSNTPLHLAAYQCRRNLIELLLRKGADPNLVDAKGQTSLHIICERNDYDEDLVEILFQLSKELNRPLQLDVQDELGNTPLHLALQFFSRARVNVQKMTVKLLLRKGASPNCPNKDGSYPLHCICRRYDDDGLVEIFFRVCDEKHQLVDTDVRENVSGMTPLHWAVQGGHKNVTRYLLRRGADPNLSNAEGSTPLHVICDQWFDTGFAKLFFDISDETKRILQINAVDNEGRTPLKLAVGNFLLDVVVLLLDRGADPSGIIFPPASYFDKEHLMKWRSTDKLELVSGVLAIAERLGKSGCELERIDAELIMKYFAKFGVNSRQEHFEEVWHQDEMFTSKAKEIMVKPNLSLYDLLQLQPAEAAKLLTYMDDFEFARSKKLCQLPGRIRDCTAFLCEKVSRRFFEFWSMDPFMQLTHYRLPLLCCDMIFEHLTNKDLYNICSAASGQSSSSC</sequence>
<feature type="repeat" description="ANK" evidence="1">
    <location>
        <begin position="506"/>
        <end position="532"/>
    </location>
</feature>
<name>A0A6H5I9G6_9HYME</name>
<evidence type="ECO:0000313" key="3">
    <source>
        <dbReference type="Proteomes" id="UP000479190"/>
    </source>
</evidence>
<keyword evidence="1" id="KW-0040">ANK repeat</keyword>
<dbReference type="Proteomes" id="UP000479190">
    <property type="component" value="Unassembled WGS sequence"/>
</dbReference>
<feature type="repeat" description="ANK" evidence="1">
    <location>
        <begin position="352"/>
        <end position="391"/>
    </location>
</feature>
<organism evidence="2 3">
    <name type="scientific">Trichogramma brassicae</name>
    <dbReference type="NCBI Taxonomy" id="86971"/>
    <lineage>
        <taxon>Eukaryota</taxon>
        <taxon>Metazoa</taxon>
        <taxon>Ecdysozoa</taxon>
        <taxon>Arthropoda</taxon>
        <taxon>Hexapoda</taxon>
        <taxon>Insecta</taxon>
        <taxon>Pterygota</taxon>
        <taxon>Neoptera</taxon>
        <taxon>Endopterygota</taxon>
        <taxon>Hymenoptera</taxon>
        <taxon>Apocrita</taxon>
        <taxon>Proctotrupomorpha</taxon>
        <taxon>Chalcidoidea</taxon>
        <taxon>Trichogrammatidae</taxon>
        <taxon>Trichogramma</taxon>
    </lineage>
</organism>
<dbReference type="SMART" id="SM00248">
    <property type="entry name" value="ANK"/>
    <property type="match status" value="10"/>
</dbReference>